<dbReference type="Pfam" id="PF00575">
    <property type="entry name" value="S1"/>
    <property type="match status" value="1"/>
</dbReference>
<dbReference type="EMBL" id="JACEFG010000005">
    <property type="protein sequence ID" value="MBA2176823.1"/>
    <property type="molecule type" value="Genomic_DNA"/>
</dbReference>
<gene>
    <name evidence="2" type="ORF">H0266_18245</name>
</gene>
<evidence type="ECO:0000313" key="3">
    <source>
        <dbReference type="Proteomes" id="UP000571017"/>
    </source>
</evidence>
<protein>
    <submittedName>
        <fullName evidence="2">S1 RNA-binding domain-containing protein</fullName>
    </submittedName>
</protein>
<evidence type="ECO:0000259" key="1">
    <source>
        <dbReference type="PROSITE" id="PS50126"/>
    </source>
</evidence>
<name>A0A838CY07_9BACI</name>
<proteinExistence type="predicted"/>
<dbReference type="InterPro" id="IPR003029">
    <property type="entry name" value="S1_domain"/>
</dbReference>
<dbReference type="AlphaFoldDB" id="A0A838CY07"/>
<dbReference type="PROSITE" id="PS50126">
    <property type="entry name" value="S1"/>
    <property type="match status" value="2"/>
</dbReference>
<dbReference type="RefSeq" id="WP_181473884.1">
    <property type="nucleotide sequence ID" value="NZ_JACEFG010000005.1"/>
</dbReference>
<feature type="domain" description="S1 motif" evidence="1">
    <location>
        <begin position="42"/>
        <end position="124"/>
    </location>
</feature>
<reference evidence="2 3" key="1">
    <citation type="journal article" date="2004" name="Extremophiles">
        <title>Halobacillus locisalis sp. nov., a halophilic bacterium isolated from a marine solar saltern of the Yellow Sea in Korea.</title>
        <authorList>
            <person name="Yoon J.H."/>
            <person name="Kang K.H."/>
            <person name="Oh T.K."/>
            <person name="Park Y.H."/>
        </authorList>
    </citation>
    <scope>NUCLEOTIDE SEQUENCE [LARGE SCALE GENOMIC DNA]</scope>
    <source>
        <strain evidence="2 3">KCTC 3788</strain>
    </source>
</reference>
<organism evidence="2 3">
    <name type="scientific">Halobacillus locisalis</name>
    <dbReference type="NCBI Taxonomy" id="220753"/>
    <lineage>
        <taxon>Bacteria</taxon>
        <taxon>Bacillati</taxon>
        <taxon>Bacillota</taxon>
        <taxon>Bacilli</taxon>
        <taxon>Bacillales</taxon>
        <taxon>Bacillaceae</taxon>
        <taxon>Halobacillus</taxon>
    </lineage>
</organism>
<dbReference type="PANTHER" id="PTHR47559">
    <property type="entry name" value="OS03G0844900 PROTEIN"/>
    <property type="match status" value="1"/>
</dbReference>
<dbReference type="Gene3D" id="2.40.50.140">
    <property type="entry name" value="Nucleic acid-binding proteins"/>
    <property type="match status" value="2"/>
</dbReference>
<dbReference type="GO" id="GO:0003676">
    <property type="term" value="F:nucleic acid binding"/>
    <property type="evidence" value="ECO:0007669"/>
    <property type="project" value="InterPro"/>
</dbReference>
<accession>A0A838CY07</accession>
<evidence type="ECO:0000313" key="2">
    <source>
        <dbReference type="EMBL" id="MBA2176823.1"/>
    </source>
</evidence>
<dbReference type="InterPro" id="IPR052757">
    <property type="entry name" value="Ribosomal_protein_S1"/>
</dbReference>
<dbReference type="InterPro" id="IPR012340">
    <property type="entry name" value="NA-bd_OB-fold"/>
</dbReference>
<dbReference type="PANTHER" id="PTHR47559:SF1">
    <property type="entry name" value="OS03G0844900 PROTEIN"/>
    <property type="match status" value="1"/>
</dbReference>
<comment type="caution">
    <text evidence="2">The sequence shown here is derived from an EMBL/GenBank/DDBJ whole genome shotgun (WGS) entry which is preliminary data.</text>
</comment>
<dbReference type="SMART" id="SM00316">
    <property type="entry name" value="S1"/>
    <property type="match status" value="3"/>
</dbReference>
<keyword evidence="3" id="KW-1185">Reference proteome</keyword>
<sequence length="289" mass="32956">MSEVLNDVLIEGFDASKVEYKEKKEDIDNQHWINIQRSYRVGRIEKGMITGFESIKIDGVNEQLCGIIRLGSKIKGIVPLSESDFDLKKDSSATNKFRSLAGKEITFNVISFDEESRIFVASRKQAREQMREKFFQNFDVGHNIHFAIRFVNNDYLVGDIGGVEAFLHVSELSYAWINDLRDRFESGQLLRVQITEINKEKQEVKVSRKALLESPFPDCAERYKEGGEYVATVTGVTGGHIFTNLEDGVDSINSHLKFELPEIGSKVLIRITKVNIKDEKITSRITRTL</sequence>
<dbReference type="SUPFAM" id="SSF50249">
    <property type="entry name" value="Nucleic acid-binding proteins"/>
    <property type="match status" value="2"/>
</dbReference>
<dbReference type="Proteomes" id="UP000571017">
    <property type="component" value="Unassembled WGS sequence"/>
</dbReference>
<feature type="domain" description="S1 motif" evidence="1">
    <location>
        <begin position="141"/>
        <end position="209"/>
    </location>
</feature>